<comment type="similarity">
    <text evidence="2">Belongs to the GtrA family.</text>
</comment>
<comment type="caution">
    <text evidence="8">The sequence shown here is derived from an EMBL/GenBank/DDBJ whole genome shotgun (WGS) entry which is preliminary data.</text>
</comment>
<feature type="transmembrane region" description="Helical" evidence="6">
    <location>
        <begin position="168"/>
        <end position="187"/>
    </location>
</feature>
<keyword evidence="4 6" id="KW-1133">Transmembrane helix</keyword>
<feature type="transmembrane region" description="Helical" evidence="6">
    <location>
        <begin position="131"/>
        <end position="162"/>
    </location>
</feature>
<dbReference type="AlphaFoldDB" id="A0A1F5G2J1"/>
<proteinExistence type="inferred from homology"/>
<feature type="transmembrane region" description="Helical" evidence="6">
    <location>
        <begin position="98"/>
        <end position="119"/>
    </location>
</feature>
<protein>
    <recommendedName>
        <fullName evidence="7">GtrA/DPMS transmembrane domain-containing protein</fullName>
    </recommendedName>
</protein>
<organism evidence="8 9">
    <name type="scientific">Candidatus Curtissbacteria bacterium RIFCSPHIGHO2_01_FULL_41_13</name>
    <dbReference type="NCBI Taxonomy" id="1797745"/>
    <lineage>
        <taxon>Bacteria</taxon>
        <taxon>Candidatus Curtissiibacteriota</taxon>
    </lineage>
</organism>
<keyword evidence="5 6" id="KW-0472">Membrane</keyword>
<comment type="subcellular location">
    <subcellularLocation>
        <location evidence="1">Membrane</location>
        <topology evidence="1">Multi-pass membrane protein</topology>
    </subcellularLocation>
</comment>
<dbReference type="Pfam" id="PF04138">
    <property type="entry name" value="GtrA_DPMS_TM"/>
    <property type="match status" value="1"/>
</dbReference>
<evidence type="ECO:0000256" key="1">
    <source>
        <dbReference type="ARBA" id="ARBA00004141"/>
    </source>
</evidence>
<dbReference type="EMBL" id="MFBA01000006">
    <property type="protein sequence ID" value="OGD86037.1"/>
    <property type="molecule type" value="Genomic_DNA"/>
</dbReference>
<feature type="transmembrane region" description="Helical" evidence="6">
    <location>
        <begin position="7"/>
        <end position="29"/>
    </location>
</feature>
<evidence type="ECO:0000256" key="2">
    <source>
        <dbReference type="ARBA" id="ARBA00009399"/>
    </source>
</evidence>
<evidence type="ECO:0000256" key="5">
    <source>
        <dbReference type="ARBA" id="ARBA00023136"/>
    </source>
</evidence>
<dbReference type="PANTHER" id="PTHR38459:SF1">
    <property type="entry name" value="PROPHAGE BACTOPRENOL-LINKED GLUCOSE TRANSLOCASE HOMOLOG"/>
    <property type="match status" value="1"/>
</dbReference>
<accession>A0A1F5G2J1</accession>
<evidence type="ECO:0000259" key="7">
    <source>
        <dbReference type="Pfam" id="PF04138"/>
    </source>
</evidence>
<reference evidence="8 9" key="1">
    <citation type="journal article" date="2016" name="Nat. Commun.">
        <title>Thousands of microbial genomes shed light on interconnected biogeochemical processes in an aquifer system.</title>
        <authorList>
            <person name="Anantharaman K."/>
            <person name="Brown C.T."/>
            <person name="Hug L.A."/>
            <person name="Sharon I."/>
            <person name="Castelle C.J."/>
            <person name="Probst A.J."/>
            <person name="Thomas B.C."/>
            <person name="Singh A."/>
            <person name="Wilkins M.J."/>
            <person name="Karaoz U."/>
            <person name="Brodie E.L."/>
            <person name="Williams K.H."/>
            <person name="Hubbard S.S."/>
            <person name="Banfield J.F."/>
        </authorList>
    </citation>
    <scope>NUCLEOTIDE SEQUENCE [LARGE SCALE GENOMIC DNA]</scope>
</reference>
<feature type="transmembrane region" description="Helical" evidence="6">
    <location>
        <begin position="71"/>
        <end position="92"/>
    </location>
</feature>
<dbReference type="InterPro" id="IPR051401">
    <property type="entry name" value="GtrA_CellWall_Glycosyl"/>
</dbReference>
<evidence type="ECO:0000256" key="6">
    <source>
        <dbReference type="SAM" id="Phobius"/>
    </source>
</evidence>
<dbReference type="GO" id="GO:0000271">
    <property type="term" value="P:polysaccharide biosynthetic process"/>
    <property type="evidence" value="ECO:0007669"/>
    <property type="project" value="InterPro"/>
</dbReference>
<evidence type="ECO:0000313" key="8">
    <source>
        <dbReference type="EMBL" id="OGD86037.1"/>
    </source>
</evidence>
<evidence type="ECO:0000256" key="3">
    <source>
        <dbReference type="ARBA" id="ARBA00022692"/>
    </source>
</evidence>
<evidence type="ECO:0000313" key="9">
    <source>
        <dbReference type="Proteomes" id="UP000177069"/>
    </source>
</evidence>
<evidence type="ECO:0000256" key="4">
    <source>
        <dbReference type="ARBA" id="ARBA00022989"/>
    </source>
</evidence>
<dbReference type="InterPro" id="IPR007267">
    <property type="entry name" value="GtrA_DPMS_TM"/>
</dbReference>
<dbReference type="PANTHER" id="PTHR38459">
    <property type="entry name" value="PROPHAGE BACTOPRENOL-LINKED GLUCOSE TRANSLOCASE HOMOLOG"/>
    <property type="match status" value="1"/>
</dbReference>
<dbReference type="Proteomes" id="UP000177069">
    <property type="component" value="Unassembled WGS sequence"/>
</dbReference>
<gene>
    <name evidence="8" type="ORF">A2696_04110</name>
</gene>
<name>A0A1F5G2J1_9BACT</name>
<dbReference type="GO" id="GO:0005886">
    <property type="term" value="C:plasma membrane"/>
    <property type="evidence" value="ECO:0007669"/>
    <property type="project" value="TreeGrafter"/>
</dbReference>
<feature type="domain" description="GtrA/DPMS transmembrane" evidence="7">
    <location>
        <begin position="70"/>
        <end position="194"/>
    </location>
</feature>
<sequence>MRQSDLVITLVIAYLIAIFALPTLMNTGYLLKIPFVYLILYIVFPLITILGMYIANLIAKKMAILWQVAKFALVGVLNTAIDFGVLNFLIFLTNYTQGTGIGLINVPSFSLAILNSYIWNRKWVFEKMGEGNFFTFVAVTVIGLLINTSVVVAVTTFIPPAFNLSPTVWANVAKVFATVFSMIWNFTGYKLIVFR</sequence>
<feature type="transmembrane region" description="Helical" evidence="6">
    <location>
        <begin position="35"/>
        <end position="59"/>
    </location>
</feature>
<keyword evidence="3 6" id="KW-0812">Transmembrane</keyword>